<dbReference type="AlphaFoldDB" id="A0A5C3Q0I9"/>
<accession>A0A5C3Q0I9</accession>
<dbReference type="EMBL" id="ML178892">
    <property type="protein sequence ID" value="TFK95321.1"/>
    <property type="molecule type" value="Genomic_DNA"/>
</dbReference>
<evidence type="ECO:0000313" key="2">
    <source>
        <dbReference type="EMBL" id="TFK95321.1"/>
    </source>
</evidence>
<keyword evidence="3" id="KW-1185">Reference proteome</keyword>
<evidence type="ECO:0000313" key="3">
    <source>
        <dbReference type="Proteomes" id="UP000305067"/>
    </source>
</evidence>
<organism evidence="2 3">
    <name type="scientific">Pterulicium gracile</name>
    <dbReference type="NCBI Taxonomy" id="1884261"/>
    <lineage>
        <taxon>Eukaryota</taxon>
        <taxon>Fungi</taxon>
        <taxon>Dikarya</taxon>
        <taxon>Basidiomycota</taxon>
        <taxon>Agaricomycotina</taxon>
        <taxon>Agaricomycetes</taxon>
        <taxon>Agaricomycetidae</taxon>
        <taxon>Agaricales</taxon>
        <taxon>Pleurotineae</taxon>
        <taxon>Pterulaceae</taxon>
        <taxon>Pterulicium</taxon>
    </lineage>
</organism>
<evidence type="ECO:0008006" key="4">
    <source>
        <dbReference type="Google" id="ProtNLM"/>
    </source>
</evidence>
<dbReference type="Proteomes" id="UP000305067">
    <property type="component" value="Unassembled WGS sequence"/>
</dbReference>
<protein>
    <recommendedName>
        <fullName evidence="4">Secreted protein</fullName>
    </recommendedName>
</protein>
<name>A0A5C3Q0I9_9AGAR</name>
<proteinExistence type="predicted"/>
<reference evidence="2 3" key="1">
    <citation type="journal article" date="2019" name="Nat. Ecol. Evol.">
        <title>Megaphylogeny resolves global patterns of mushroom evolution.</title>
        <authorList>
            <person name="Varga T."/>
            <person name="Krizsan K."/>
            <person name="Foldi C."/>
            <person name="Dima B."/>
            <person name="Sanchez-Garcia M."/>
            <person name="Sanchez-Ramirez S."/>
            <person name="Szollosi G.J."/>
            <person name="Szarkandi J.G."/>
            <person name="Papp V."/>
            <person name="Albert L."/>
            <person name="Andreopoulos W."/>
            <person name="Angelini C."/>
            <person name="Antonin V."/>
            <person name="Barry K.W."/>
            <person name="Bougher N.L."/>
            <person name="Buchanan P."/>
            <person name="Buyck B."/>
            <person name="Bense V."/>
            <person name="Catcheside P."/>
            <person name="Chovatia M."/>
            <person name="Cooper J."/>
            <person name="Damon W."/>
            <person name="Desjardin D."/>
            <person name="Finy P."/>
            <person name="Geml J."/>
            <person name="Haridas S."/>
            <person name="Hughes K."/>
            <person name="Justo A."/>
            <person name="Karasinski D."/>
            <person name="Kautmanova I."/>
            <person name="Kiss B."/>
            <person name="Kocsube S."/>
            <person name="Kotiranta H."/>
            <person name="LaButti K.M."/>
            <person name="Lechner B.E."/>
            <person name="Liimatainen K."/>
            <person name="Lipzen A."/>
            <person name="Lukacs Z."/>
            <person name="Mihaltcheva S."/>
            <person name="Morgado L.N."/>
            <person name="Niskanen T."/>
            <person name="Noordeloos M.E."/>
            <person name="Ohm R.A."/>
            <person name="Ortiz-Santana B."/>
            <person name="Ovrebo C."/>
            <person name="Racz N."/>
            <person name="Riley R."/>
            <person name="Savchenko A."/>
            <person name="Shiryaev A."/>
            <person name="Soop K."/>
            <person name="Spirin V."/>
            <person name="Szebenyi C."/>
            <person name="Tomsovsky M."/>
            <person name="Tulloss R.E."/>
            <person name="Uehling J."/>
            <person name="Grigoriev I.V."/>
            <person name="Vagvolgyi C."/>
            <person name="Papp T."/>
            <person name="Martin F.M."/>
            <person name="Miettinen O."/>
            <person name="Hibbett D.S."/>
            <person name="Nagy L.G."/>
        </authorList>
    </citation>
    <scope>NUCLEOTIDE SEQUENCE [LARGE SCALE GENOMIC DNA]</scope>
    <source>
        <strain evidence="2 3">CBS 309.79</strain>
    </source>
</reference>
<keyword evidence="1" id="KW-0732">Signal</keyword>
<evidence type="ECO:0000256" key="1">
    <source>
        <dbReference type="SAM" id="SignalP"/>
    </source>
</evidence>
<gene>
    <name evidence="2" type="ORF">BDV98DRAFT_577929</name>
</gene>
<feature type="signal peptide" evidence="1">
    <location>
        <begin position="1"/>
        <end position="17"/>
    </location>
</feature>
<feature type="chain" id="PRO_5022990052" description="Secreted protein" evidence="1">
    <location>
        <begin position="18"/>
        <end position="82"/>
    </location>
</feature>
<sequence length="82" mass="8696">MTLPWISILTLSPSSSSLSLCPPWSVSTRTLRTSRSACMKIMSFGTPCAPGLSAALEGTEFTIRGLLLGSRESGDVFSDIVD</sequence>